<protein>
    <submittedName>
        <fullName evidence="1">Uncharacterized protein</fullName>
    </submittedName>
</protein>
<sequence length="60" mass="6867">MIREGCPVKGVIKTKTMFQQQTLAWVGSHELCDTIDTGWHRTIVHSPQEYCFMIQSTARA</sequence>
<dbReference type="InParanoid" id="G2XV50"/>
<proteinExistence type="predicted"/>
<dbReference type="HOGENOM" id="CLU_2941422_0_0_1"/>
<organism evidence="1 2">
    <name type="scientific">Botryotinia fuckeliana (strain T4)</name>
    <name type="common">Noble rot fungus</name>
    <name type="synonym">Botrytis cinerea</name>
    <dbReference type="NCBI Taxonomy" id="999810"/>
    <lineage>
        <taxon>Eukaryota</taxon>
        <taxon>Fungi</taxon>
        <taxon>Dikarya</taxon>
        <taxon>Ascomycota</taxon>
        <taxon>Pezizomycotina</taxon>
        <taxon>Leotiomycetes</taxon>
        <taxon>Helotiales</taxon>
        <taxon>Sclerotiniaceae</taxon>
        <taxon>Botrytis</taxon>
    </lineage>
</organism>
<gene>
    <name evidence="1" type="ORF">BofuT4_uP059500.1</name>
</gene>
<evidence type="ECO:0000313" key="2">
    <source>
        <dbReference type="Proteomes" id="UP000008177"/>
    </source>
</evidence>
<name>G2XV50_BOTF4</name>
<dbReference type="EMBL" id="FQ790270">
    <property type="protein sequence ID" value="CCD44370.1"/>
    <property type="molecule type" value="Genomic_DNA"/>
</dbReference>
<reference evidence="2" key="1">
    <citation type="journal article" date="2011" name="PLoS Genet.">
        <title>Genomic analysis of the necrotrophic fungal pathogens Sclerotinia sclerotiorum and Botrytis cinerea.</title>
        <authorList>
            <person name="Amselem J."/>
            <person name="Cuomo C.A."/>
            <person name="van Kan J.A."/>
            <person name="Viaud M."/>
            <person name="Benito E.P."/>
            <person name="Couloux A."/>
            <person name="Coutinho P.M."/>
            <person name="de Vries R.P."/>
            <person name="Dyer P.S."/>
            <person name="Fillinger S."/>
            <person name="Fournier E."/>
            <person name="Gout L."/>
            <person name="Hahn M."/>
            <person name="Kohn L."/>
            <person name="Lapalu N."/>
            <person name="Plummer K.M."/>
            <person name="Pradier J.M."/>
            <person name="Quevillon E."/>
            <person name="Sharon A."/>
            <person name="Simon A."/>
            <person name="ten Have A."/>
            <person name="Tudzynski B."/>
            <person name="Tudzynski P."/>
            <person name="Wincker P."/>
            <person name="Andrew M."/>
            <person name="Anthouard V."/>
            <person name="Beever R.E."/>
            <person name="Beffa R."/>
            <person name="Benoit I."/>
            <person name="Bouzid O."/>
            <person name="Brault B."/>
            <person name="Chen Z."/>
            <person name="Choquer M."/>
            <person name="Collemare J."/>
            <person name="Cotton P."/>
            <person name="Danchin E.G."/>
            <person name="Da Silva C."/>
            <person name="Gautier A."/>
            <person name="Giraud C."/>
            <person name="Giraud T."/>
            <person name="Gonzalez C."/>
            <person name="Grossetete S."/>
            <person name="Guldener U."/>
            <person name="Henrissat B."/>
            <person name="Howlett B.J."/>
            <person name="Kodira C."/>
            <person name="Kretschmer M."/>
            <person name="Lappartient A."/>
            <person name="Leroch M."/>
            <person name="Levis C."/>
            <person name="Mauceli E."/>
            <person name="Neuveglise C."/>
            <person name="Oeser B."/>
            <person name="Pearson M."/>
            <person name="Poulain J."/>
            <person name="Poussereau N."/>
            <person name="Quesneville H."/>
            <person name="Rascle C."/>
            <person name="Schumacher J."/>
            <person name="Segurens B."/>
            <person name="Sexton A."/>
            <person name="Silva E."/>
            <person name="Sirven C."/>
            <person name="Soanes D.M."/>
            <person name="Talbot N.J."/>
            <person name="Templeton M."/>
            <person name="Yandava C."/>
            <person name="Yarden O."/>
            <person name="Zeng Q."/>
            <person name="Rollins J.A."/>
            <person name="Lebrun M.H."/>
            <person name="Dickman M."/>
        </authorList>
    </citation>
    <scope>NUCLEOTIDE SEQUENCE [LARGE SCALE GENOMIC DNA]</scope>
    <source>
        <strain evidence="2">T4</strain>
    </source>
</reference>
<accession>G2XV50</accession>
<dbReference type="Proteomes" id="UP000008177">
    <property type="component" value="Unplaced contigs"/>
</dbReference>
<dbReference type="AlphaFoldDB" id="G2XV50"/>
<evidence type="ECO:0000313" key="1">
    <source>
        <dbReference type="EMBL" id="CCD44370.1"/>
    </source>
</evidence>